<feature type="compositionally biased region" description="Polar residues" evidence="1">
    <location>
        <begin position="1"/>
        <end position="10"/>
    </location>
</feature>
<protein>
    <submittedName>
        <fullName evidence="2">Uncharacterized protein</fullName>
    </submittedName>
</protein>
<accession>A0A0A9GRM9</accession>
<evidence type="ECO:0000313" key="2">
    <source>
        <dbReference type="EMBL" id="JAE25176.1"/>
    </source>
</evidence>
<dbReference type="EMBL" id="GBRH01172720">
    <property type="protein sequence ID" value="JAE25176.1"/>
    <property type="molecule type" value="Transcribed_RNA"/>
</dbReference>
<name>A0A0A9GRM9_ARUDO</name>
<evidence type="ECO:0000256" key="1">
    <source>
        <dbReference type="SAM" id="MobiDB-lite"/>
    </source>
</evidence>
<reference evidence="2" key="2">
    <citation type="journal article" date="2015" name="Data Brief">
        <title>Shoot transcriptome of the giant reed, Arundo donax.</title>
        <authorList>
            <person name="Barrero R.A."/>
            <person name="Guerrero F.D."/>
            <person name="Moolhuijzen P."/>
            <person name="Goolsby J.A."/>
            <person name="Tidwell J."/>
            <person name="Bellgard S.E."/>
            <person name="Bellgard M.I."/>
        </authorList>
    </citation>
    <scope>NUCLEOTIDE SEQUENCE</scope>
    <source>
        <tissue evidence="2">Shoot tissue taken approximately 20 cm above the soil surface</tissue>
    </source>
</reference>
<feature type="region of interest" description="Disordered" evidence="1">
    <location>
        <begin position="1"/>
        <end position="22"/>
    </location>
</feature>
<proteinExistence type="predicted"/>
<organism evidence="2">
    <name type="scientific">Arundo donax</name>
    <name type="common">Giant reed</name>
    <name type="synonym">Donax arundinaceus</name>
    <dbReference type="NCBI Taxonomy" id="35708"/>
    <lineage>
        <taxon>Eukaryota</taxon>
        <taxon>Viridiplantae</taxon>
        <taxon>Streptophyta</taxon>
        <taxon>Embryophyta</taxon>
        <taxon>Tracheophyta</taxon>
        <taxon>Spermatophyta</taxon>
        <taxon>Magnoliopsida</taxon>
        <taxon>Liliopsida</taxon>
        <taxon>Poales</taxon>
        <taxon>Poaceae</taxon>
        <taxon>PACMAD clade</taxon>
        <taxon>Arundinoideae</taxon>
        <taxon>Arundineae</taxon>
        <taxon>Arundo</taxon>
    </lineage>
</organism>
<sequence length="22" mass="2402">MGMSPIQQEAQKLGGNNREQKG</sequence>
<reference evidence="2" key="1">
    <citation type="submission" date="2014-09" db="EMBL/GenBank/DDBJ databases">
        <authorList>
            <person name="Magalhaes I.L.F."/>
            <person name="Oliveira U."/>
            <person name="Santos F.R."/>
            <person name="Vidigal T.H.D.A."/>
            <person name="Brescovit A.D."/>
            <person name="Santos A.J."/>
        </authorList>
    </citation>
    <scope>NUCLEOTIDE SEQUENCE</scope>
    <source>
        <tissue evidence="2">Shoot tissue taken approximately 20 cm above the soil surface</tissue>
    </source>
</reference>
<dbReference type="AlphaFoldDB" id="A0A0A9GRM9"/>